<dbReference type="RefSeq" id="XP_024575124.1">
    <property type="nucleotide sequence ID" value="XM_024724226.1"/>
</dbReference>
<sequence>MDLIHSVRLVVPLRSPCTSRNTGPPLNQEKYATVVEKFLNPPEVADKKLANKTKVTVLHSSSKRILHAVTSVKQINMSTQVANIRLKCLFYLVRTTR</sequence>
<dbReference type="GeneID" id="36403864"/>
<proteinExistence type="predicted"/>
<organism evidence="1 2">
    <name type="scientific">Plasmopara halstedii</name>
    <name type="common">Downy mildew of sunflower</name>
    <dbReference type="NCBI Taxonomy" id="4781"/>
    <lineage>
        <taxon>Eukaryota</taxon>
        <taxon>Sar</taxon>
        <taxon>Stramenopiles</taxon>
        <taxon>Oomycota</taxon>
        <taxon>Peronosporomycetes</taxon>
        <taxon>Peronosporales</taxon>
        <taxon>Peronosporaceae</taxon>
        <taxon>Plasmopara</taxon>
    </lineage>
</organism>
<dbReference type="EMBL" id="CCYD01000322">
    <property type="protein sequence ID" value="CEG38755.1"/>
    <property type="molecule type" value="Genomic_DNA"/>
</dbReference>
<accession>A0A0N7L4I3</accession>
<keyword evidence="2" id="KW-1185">Reference proteome</keyword>
<evidence type="ECO:0000313" key="2">
    <source>
        <dbReference type="Proteomes" id="UP000054928"/>
    </source>
</evidence>
<dbReference type="AlphaFoldDB" id="A0A0N7L4I3"/>
<reference evidence="2" key="1">
    <citation type="submission" date="2014-09" db="EMBL/GenBank/DDBJ databases">
        <authorList>
            <person name="Sharma Rahul"/>
            <person name="Thines Marco"/>
        </authorList>
    </citation>
    <scope>NUCLEOTIDE SEQUENCE [LARGE SCALE GENOMIC DNA]</scope>
</reference>
<dbReference type="Proteomes" id="UP000054928">
    <property type="component" value="Unassembled WGS sequence"/>
</dbReference>
<name>A0A0N7L4I3_PLAHL</name>
<protein>
    <submittedName>
        <fullName evidence="1">Uncharacterized protein</fullName>
    </submittedName>
</protein>
<evidence type="ECO:0000313" key="1">
    <source>
        <dbReference type="EMBL" id="CEG38755.1"/>
    </source>
</evidence>